<feature type="transmembrane region" description="Helical" evidence="1">
    <location>
        <begin position="112"/>
        <end position="134"/>
    </location>
</feature>
<dbReference type="AlphaFoldDB" id="A0A7C5LDF3"/>
<keyword evidence="1" id="KW-0812">Transmembrane</keyword>
<dbReference type="EMBL" id="DRWN01000019">
    <property type="protein sequence ID" value="HHK67916.1"/>
    <property type="molecule type" value="Genomic_DNA"/>
</dbReference>
<proteinExistence type="predicted"/>
<keyword evidence="1" id="KW-0472">Membrane</keyword>
<protein>
    <recommendedName>
        <fullName evidence="3">Protoporphyrinogen IX oxidase</fullName>
    </recommendedName>
</protein>
<comment type="caution">
    <text evidence="2">The sequence shown here is derived from an EMBL/GenBank/DDBJ whole genome shotgun (WGS) entry which is preliminary data.</text>
</comment>
<evidence type="ECO:0008006" key="3">
    <source>
        <dbReference type="Google" id="ProtNLM"/>
    </source>
</evidence>
<accession>A0A7C5LDF3</accession>
<feature type="transmembrane region" description="Helical" evidence="1">
    <location>
        <begin position="81"/>
        <end position="100"/>
    </location>
</feature>
<organism evidence="2">
    <name type="scientific">Caldiarchaeum subterraneum</name>
    <dbReference type="NCBI Taxonomy" id="311458"/>
    <lineage>
        <taxon>Archaea</taxon>
        <taxon>Nitrososphaerota</taxon>
        <taxon>Candidatus Caldarchaeales</taxon>
        <taxon>Candidatus Caldarchaeaceae</taxon>
        <taxon>Candidatus Caldarchaeum</taxon>
    </lineage>
</organism>
<feature type="transmembrane region" description="Helical" evidence="1">
    <location>
        <begin position="6"/>
        <end position="28"/>
    </location>
</feature>
<keyword evidence="1" id="KW-1133">Transmembrane helix</keyword>
<evidence type="ECO:0000256" key="1">
    <source>
        <dbReference type="SAM" id="Phobius"/>
    </source>
</evidence>
<name>A0A7C5LDF3_CALS0</name>
<reference evidence="2" key="1">
    <citation type="journal article" date="2020" name="mSystems">
        <title>Genome- and Community-Level Interaction Insights into Carbon Utilization and Element Cycling Functions of Hydrothermarchaeota in Hydrothermal Sediment.</title>
        <authorList>
            <person name="Zhou Z."/>
            <person name="Liu Y."/>
            <person name="Xu W."/>
            <person name="Pan J."/>
            <person name="Luo Z.H."/>
            <person name="Li M."/>
        </authorList>
    </citation>
    <scope>NUCLEOTIDE SEQUENCE [LARGE SCALE GENOMIC DNA]</scope>
    <source>
        <strain evidence="2">SpSt-1056</strain>
    </source>
</reference>
<feature type="transmembrane region" description="Helical" evidence="1">
    <location>
        <begin position="49"/>
        <end position="69"/>
    </location>
</feature>
<gene>
    <name evidence="2" type="ORF">ENM11_02015</name>
</gene>
<evidence type="ECO:0000313" key="2">
    <source>
        <dbReference type="EMBL" id="HHK67916.1"/>
    </source>
</evidence>
<sequence length="135" mass="14836">MLAKSALVYGLVLWAGGLIHLTFAAIPETRILDDRLVRLRMMAGMMKRYNPLAWTAIPVLTVSATYLALMKNMGFPEAAALTTLYTALALDFVHSFVYGPRAAKGDVKARRTAFNIARVEVPLVVALPLLLTMLM</sequence>